<feature type="domain" description="Nuclear receptor" evidence="23">
    <location>
        <begin position="327"/>
        <end position="430"/>
    </location>
</feature>
<evidence type="ECO:0000256" key="10">
    <source>
        <dbReference type="ARBA" id="ARBA00022833"/>
    </source>
</evidence>
<feature type="region of interest" description="Disordered" evidence="19">
    <location>
        <begin position="759"/>
        <end position="787"/>
    </location>
</feature>
<dbReference type="GO" id="GO:0042800">
    <property type="term" value="F:histone H3K4 methyltransferase activity"/>
    <property type="evidence" value="ECO:0007669"/>
    <property type="project" value="TreeGrafter"/>
</dbReference>
<dbReference type="GO" id="GO:0005700">
    <property type="term" value="C:polytene chromosome"/>
    <property type="evidence" value="ECO:0007669"/>
    <property type="project" value="UniProtKB-ARBA"/>
</dbReference>
<feature type="compositionally biased region" description="Polar residues" evidence="19">
    <location>
        <begin position="1320"/>
        <end position="1340"/>
    </location>
</feature>
<dbReference type="InterPro" id="IPR003888">
    <property type="entry name" value="FYrich_N"/>
</dbReference>
<dbReference type="GO" id="GO:0032259">
    <property type="term" value="P:methylation"/>
    <property type="evidence" value="ECO:0007669"/>
    <property type="project" value="UniProtKB-KW"/>
</dbReference>
<evidence type="ECO:0000256" key="19">
    <source>
        <dbReference type="SAM" id="MobiDB-lite"/>
    </source>
</evidence>
<comment type="caution">
    <text evidence="25">The sequence shown here is derived from an EMBL/GenBank/DDBJ whole genome shotgun (WGS) entry which is preliminary data.</text>
</comment>
<dbReference type="GO" id="GO:0003700">
    <property type="term" value="F:DNA-binding transcription factor activity"/>
    <property type="evidence" value="ECO:0007669"/>
    <property type="project" value="InterPro"/>
</dbReference>
<dbReference type="GO" id="GO:0098687">
    <property type="term" value="C:chromosomal region"/>
    <property type="evidence" value="ECO:0007669"/>
    <property type="project" value="UniProtKB-ARBA"/>
</dbReference>
<evidence type="ECO:0000259" key="22">
    <source>
        <dbReference type="PROSITE" id="PS50868"/>
    </source>
</evidence>
<evidence type="ECO:0000256" key="14">
    <source>
        <dbReference type="ARBA" id="ARBA00023125"/>
    </source>
</evidence>
<keyword evidence="8" id="KW-0677">Repeat</keyword>
<dbReference type="SMART" id="SM00542">
    <property type="entry name" value="FYRC"/>
    <property type="match status" value="1"/>
</dbReference>
<dbReference type="InterPro" id="IPR034732">
    <property type="entry name" value="EPHD"/>
</dbReference>
<dbReference type="FunFam" id="3.30.40.10:FF:000002">
    <property type="entry name" value="Histone-lysine N-methyltransferase"/>
    <property type="match status" value="1"/>
</dbReference>
<reference evidence="25 26" key="1">
    <citation type="journal article" date="2017" name="Gigascience">
        <title>Genome sequence of the small brown planthopper, Laodelphax striatellus.</title>
        <authorList>
            <person name="Zhu J."/>
            <person name="Jiang F."/>
            <person name="Wang X."/>
            <person name="Yang P."/>
            <person name="Bao Y."/>
            <person name="Zhao W."/>
            <person name="Wang W."/>
            <person name="Lu H."/>
            <person name="Wang Q."/>
            <person name="Cui N."/>
            <person name="Li J."/>
            <person name="Chen X."/>
            <person name="Luo L."/>
            <person name="Yu J."/>
            <person name="Kang L."/>
            <person name="Cui F."/>
        </authorList>
    </citation>
    <scope>NUCLEOTIDE SEQUENCE [LARGE SCALE GENOMIC DNA]</scope>
    <source>
        <strain evidence="25">Lst14</strain>
    </source>
</reference>
<evidence type="ECO:0000256" key="1">
    <source>
        <dbReference type="ARBA" id="ARBA00004123"/>
    </source>
</evidence>
<feature type="region of interest" description="Disordered" evidence="19">
    <location>
        <begin position="1320"/>
        <end position="1353"/>
    </location>
</feature>
<feature type="compositionally biased region" description="Polar residues" evidence="19">
    <location>
        <begin position="1223"/>
        <end position="1237"/>
    </location>
</feature>
<evidence type="ECO:0000313" key="26">
    <source>
        <dbReference type="Proteomes" id="UP000291343"/>
    </source>
</evidence>
<feature type="compositionally biased region" description="Basic and acidic residues" evidence="19">
    <location>
        <begin position="567"/>
        <end position="594"/>
    </location>
</feature>
<dbReference type="PANTHER" id="PTHR45838:SF4">
    <property type="entry name" value="HISTONE-LYSINE N-METHYLTRANSFERASE TRITHORAX"/>
    <property type="match status" value="1"/>
</dbReference>
<keyword evidence="4" id="KW-0489">Methyltransferase</keyword>
<proteinExistence type="predicted"/>
<feature type="region of interest" description="Disordered" evidence="19">
    <location>
        <begin position="2408"/>
        <end position="2494"/>
    </location>
</feature>
<organism evidence="25 26">
    <name type="scientific">Laodelphax striatellus</name>
    <name type="common">Small brown planthopper</name>
    <name type="synonym">Delphax striatella</name>
    <dbReference type="NCBI Taxonomy" id="195883"/>
    <lineage>
        <taxon>Eukaryota</taxon>
        <taxon>Metazoa</taxon>
        <taxon>Ecdysozoa</taxon>
        <taxon>Arthropoda</taxon>
        <taxon>Hexapoda</taxon>
        <taxon>Insecta</taxon>
        <taxon>Pterygota</taxon>
        <taxon>Neoptera</taxon>
        <taxon>Paraneoptera</taxon>
        <taxon>Hemiptera</taxon>
        <taxon>Auchenorrhyncha</taxon>
        <taxon>Fulgoroidea</taxon>
        <taxon>Delphacidae</taxon>
        <taxon>Criomorphinae</taxon>
        <taxon>Laodelphax</taxon>
    </lineage>
</organism>
<dbReference type="InterPro" id="IPR003616">
    <property type="entry name" value="Post-SET_dom"/>
</dbReference>
<feature type="compositionally biased region" description="Basic residues" evidence="19">
    <location>
        <begin position="488"/>
        <end position="501"/>
    </location>
</feature>
<dbReference type="Gene3D" id="3.30.40.10">
    <property type="entry name" value="Zinc/RING finger domain, C3HC4 (zinc finger)"/>
    <property type="match status" value="3"/>
</dbReference>
<evidence type="ECO:0000259" key="24">
    <source>
        <dbReference type="PROSITE" id="PS51805"/>
    </source>
</evidence>
<dbReference type="PROSITE" id="PS50016">
    <property type="entry name" value="ZF_PHD_2"/>
    <property type="match status" value="2"/>
</dbReference>
<dbReference type="InterPro" id="IPR001628">
    <property type="entry name" value="Znf_hrmn_rcpt"/>
</dbReference>
<dbReference type="InterPro" id="IPR013083">
    <property type="entry name" value="Znf_RING/FYVE/PHD"/>
</dbReference>
<feature type="region of interest" description="Disordered" evidence="19">
    <location>
        <begin position="2952"/>
        <end position="2973"/>
    </location>
</feature>
<dbReference type="GO" id="GO:0140949">
    <property type="term" value="F:histone H3K9 trimethyltransferase activity"/>
    <property type="evidence" value="ECO:0007669"/>
    <property type="project" value="UniProtKB-EC"/>
</dbReference>
<keyword evidence="10" id="KW-0862">Zinc</keyword>
<evidence type="ECO:0000256" key="16">
    <source>
        <dbReference type="ARBA" id="ARBA00023242"/>
    </source>
</evidence>
<dbReference type="GO" id="GO:0045893">
    <property type="term" value="P:positive regulation of DNA-templated transcription"/>
    <property type="evidence" value="ECO:0007669"/>
    <property type="project" value="TreeGrafter"/>
</dbReference>
<evidence type="ECO:0000256" key="6">
    <source>
        <dbReference type="ARBA" id="ARBA00022691"/>
    </source>
</evidence>
<keyword evidence="11" id="KW-0156">Chromatin regulator</keyword>
<dbReference type="InterPro" id="IPR001214">
    <property type="entry name" value="SET_dom"/>
</dbReference>
<evidence type="ECO:0000259" key="20">
    <source>
        <dbReference type="PROSITE" id="PS50016"/>
    </source>
</evidence>
<dbReference type="Gene3D" id="3.30.160.360">
    <property type="match status" value="1"/>
</dbReference>
<evidence type="ECO:0000256" key="13">
    <source>
        <dbReference type="ARBA" id="ARBA00023117"/>
    </source>
</evidence>
<dbReference type="Gene3D" id="2.170.270.10">
    <property type="entry name" value="SET domain"/>
    <property type="match status" value="1"/>
</dbReference>
<dbReference type="SUPFAM" id="SSF57903">
    <property type="entry name" value="FYVE/PHD zinc finger"/>
    <property type="match status" value="2"/>
</dbReference>
<evidence type="ECO:0000256" key="4">
    <source>
        <dbReference type="ARBA" id="ARBA00022603"/>
    </source>
</evidence>
<evidence type="ECO:0000256" key="18">
    <source>
        <dbReference type="PROSITE-ProRule" id="PRU00146"/>
    </source>
</evidence>
<keyword evidence="16" id="KW-0539">Nucleus</keyword>
<dbReference type="SMR" id="A0A482X2H2"/>
<gene>
    <name evidence="25" type="ORF">LSTR_LSTR002478</name>
</gene>
<keyword evidence="13" id="KW-0103">Bromodomain</keyword>
<feature type="compositionally biased region" description="Low complexity" evidence="19">
    <location>
        <begin position="445"/>
        <end position="460"/>
    </location>
</feature>
<dbReference type="PROSITE" id="PS51030">
    <property type="entry name" value="NUCLEAR_REC_DBD_2"/>
    <property type="match status" value="1"/>
</dbReference>
<dbReference type="GO" id="GO:0043565">
    <property type="term" value="F:sequence-specific DNA binding"/>
    <property type="evidence" value="ECO:0007669"/>
    <property type="project" value="InterPro"/>
</dbReference>
<comment type="subcellular location">
    <subcellularLocation>
        <location evidence="1">Nucleus</location>
    </subcellularLocation>
</comment>
<dbReference type="Pfam" id="PF13771">
    <property type="entry name" value="zf-HC5HC2H"/>
    <property type="match status" value="1"/>
</dbReference>
<dbReference type="FunFam" id="2.170.270.10:FF:000004">
    <property type="entry name" value="Histone-lysine N-methyltransferase"/>
    <property type="match status" value="1"/>
</dbReference>
<dbReference type="Pfam" id="PF00856">
    <property type="entry name" value="SET"/>
    <property type="match status" value="1"/>
</dbReference>
<dbReference type="PROSITE" id="PS51805">
    <property type="entry name" value="EPHD"/>
    <property type="match status" value="1"/>
</dbReference>
<sequence length="3168" mass="354905">MVRSRFPGKPSKFHNRKQVSVSKHTSAQENENARAAELIYRGLAIFHQTFGPEDPEERPFTGFRSNEFKASKRSAQQRYEEISRELKSRQITRISQVQEEYLPRETTVTSKLQRESTVTSKLQRETTVASKSSKLPKASRGVATKCSVTLKECNSFNLNCDAGSSDVRSILEDEEECASTSSRKGSRRKKQSAVAPNKRFYDNNGDESCAEMNCDKLLASTPGKVVLKKARLIVDVSSDAWSRQARDDAQPASDVESETSSLKSSSMCCSSSSAVSASSRASSVSHESLCAGDDGACRPSPPGPKKIVLREARLEVDTQTMTKKTHRITCGVCGAIRFYKFLKQARKFGLWSCESCRKFVSRMIQFECPVTCINGDGSCKIMNEESSIVWEKCKKDVMKEIKSRCRACWLLLCIKYYQMPVNFKVKLNKSLPDYMRDPELIKNKSALNKSISSRKSSGSSNETKKMARKLGFRIMRKYTTIRGARTQLGRKLRKLHNNKGKGKVEPGVSRQHLVKRADKLVESGNEASKSSKSRDSSERAKAKHAMMEKTNHNSPVKVEPVNRKRSRDGSAKNDKINNEKSATEQIDCEDRKQLDEEDPEMEINLSELSKKNASKTLPPSSLPSVPTVKSPRPLIQSPKLRLTDSLLDSCAADEKQVTKVECEKEENSERPKRRSSLLAAQGDKKEIDRASQAAPPQVESTRQKRKAALNSLANIARVTGRVTQETTPAVNSKLTAAKYLKKKATAIARKEVVPVSKPKEDVKRVKRKRKEQVASVEDRSADRGPRVKHVCRSAKLALGSPVATFSSSAPTSNKTTAKEISAEKVVEDDTPIVIPMESDNTSIKTNAPEVTKGEDVISISSSSTSHRLRQPSTELPSRDRDDSSQLSRIKSQSPPKVIARTLQDLGKQNCDLLDGIIEERQDSTISIDFWESYDPEEVSKTGFALIGSDPSIKVPSLCFLCGSAGKDRLMHCACCCEPYHRYCVEGGMRDWGSGEGEGGVGYWWRIDWLCPRCSVCAACGKGSRPQVSCQKCRRTYHADCLPGDRLARLHSNERAWVCHSCLKCRSCNDKSVSVFIGNLPLCNPCFKLRQKGNFCPVCQRCYDDDDFDTKMMECAKCKCWVHAKCEGLSNEKYEVLSFLPESVEFICKLCIDTTPASWRSAIEAELRTGYINVLKSLSKNRKACELLKSSPKKFLSICSCINSTVRAGAKLPEIGATEMSPVKSESTSDGDQQRTSEQLVSAISESSINTVCLQDVTNPNEPESHSVVKDTCETPHEEVKTDVEGSRVLPQEQCLPKVELQIKCLDSDQQLLLPNGNRLSDSKAAQYSPHATSQSDSGLGSTDDELKPSPVVSEVATSLRKQCFCYEPESRRKSSQPTLLNVKKKVFNNDYTSLFEFHQDMQKVIWSADDIDLSKFYNQTLQEIFPWFDPKYSQVCHRKDTSMIVTPKKEDVDNESSDDEQDLCESYMKTSKILEGLLDLDKDYYYRGLQFTDVRVCVLCKQAGDGEMIAEGRLLYCGHNEWIHANCALWSNEVFEEIDGSLQNVHSAISRSRLIRCVGCGKRGASVGCCYKNCPESYHLQCARMGNCGFMEDKTIYCNMHKGVSRSRPLLPKDFPVYRPVYVELDRRKKRLVPHNKVQIMIGSLSVDHIGEFVEELSDQESTIVPCEFVCTRLFWSSLEPWRLVQYTVKTRIFKSSADHSVETEANFTFDHSVENSSVKVVKKSNESDEKIKIEVKQVLDSILDAVCIKEEESCLSDAQNAADLLPPELKDAIFEDLPHDLLDGISMQDIFPKMMSYDDPMDVKIEKEFRPDVKSVDNVTALPNKQSKSSTGTTRLAQTNKRPLTLKHKLHTSTGKSVKGFSSSSTEPIKPKAIVKPDINNQVGNRFNSGVGCNVTPKIVQLDGTVDYSSESDFPASESDDSTFTPTLHVTIQDTVDENDAECSKDDELMKCRLIQVDGANDLTSDSESGSVKQEEDLSDYSDIDQLDGAVDVEVSSEDKPVKCSRCHRTYRTALSYQRHFSTCSSDFISSCSESDSSEDQVPSPAAVQPINEVVTIVEPTSDFCQGTEDVVEYVVETRESPNGVQESMCINSALYNQSENLINTTDNEVQHSYINEPEVIDSVQDTYTPNVSQNCILISDHGNEIKLKPCGENTYYIDDDQLKNTGVLTTLSQFLSSKNLQAKTLETEVLKKPKVSFVTTPVNHTMSVGSSQSTHQVIDYQNASSSPTIILQSVPSQNRVQSYPSYIDSYSQQTSQQGIQYIAAIEQPEKQQYPLLSQSYQLQTSPVSTAVIPTVLGTIIQPNGVEQVILNTNTNSIEGSSGLVFGQQSPGNNLYISNQPQMYVNMETVVSNTVMSSSQFVSVPGSVPGMLSTYSATTTQVFQAAKPVVDLPQSYVIVNTSPTSAPVLQNGSSPNNISQQPPRPTIQVQQPMHSSQHRIQSQQHVQHLQKFQQQHQNQHQPQNIQQQQNHQQQSHRQQQDHHHQQQYHQQQYHRIPQNHNQQQYHYQATPKQVQKPNHNSIRQKIIAEWSDKEDPVFRPAVKPIEKPAPPTYKNHDGKKKELIKMVNATDNTIVIETPCKLQYKPFNLKAVPLQQVIKKSVNTIPVGKVSALPKSKPPQVKVFPQHKIIPIQKFEELKADSEKHHPVKQYESCEEAFDRLKNFVNNSSKLKSDTSNSSCKDVQTSVLLDKKSLAEALVKASIANNTNKTDANAVSTDCRRYLIAKSKAPCYQPPPSVNGNQVRQKKSNTCSDAIAKQKALDEAMLLDNAINSAECIIVVKSDADENSVSQKPAVENALPEKKKIDNAVDKSLDKARKKESIKVNGSKPSKSAKSKGCSKKEVLKKISETVKSTKKSTSPKIVFEINSQDGFSYSSSCLEEAWEKVFEAVQTARLSRDLPPLPKNPFRSVNTNLKMLGLDNNSLKYILEQIPGVRKCVKYRPKYHKKDRHLLDTQQREKERRNESGCARSEPFAGRNKYDMFSWLASRHRRPPKLLSSDTDVVNGNRRATSLNLPMAMRFRHLKETSKEAVGVFRSDIHGRGLFCLRDIDSGEMVIEYAGEVIRSALTDKRERFYTSKGIGCYMFRIDDHFVVDATMKGNAARFINHSCEPNCYSRVVDILGKKHILIFALRRIPQGEELTYDYKFPLEDDKIKCHCLSRRCRKYLN</sequence>
<feature type="domain" description="Post-SET" evidence="22">
    <location>
        <begin position="3152"/>
        <end position="3168"/>
    </location>
</feature>
<feature type="compositionally biased region" description="Basic and acidic residues" evidence="19">
    <location>
        <begin position="776"/>
        <end position="785"/>
    </location>
</feature>
<keyword evidence="3" id="KW-0488">Methylation</keyword>
<dbReference type="SMART" id="SM00317">
    <property type="entry name" value="SET"/>
    <property type="match status" value="1"/>
</dbReference>
<feature type="region of interest" description="Disordered" evidence="19">
    <location>
        <begin position="176"/>
        <end position="199"/>
    </location>
</feature>
<feature type="region of interest" description="Disordered" evidence="19">
    <location>
        <begin position="838"/>
        <end position="894"/>
    </location>
</feature>
<evidence type="ECO:0000256" key="3">
    <source>
        <dbReference type="ARBA" id="ARBA00022481"/>
    </source>
</evidence>
<feature type="domain" description="PHD-type" evidence="20">
    <location>
        <begin position="1092"/>
        <end position="1153"/>
    </location>
</feature>
<accession>A0A482X2H2</accession>
<evidence type="ECO:0000256" key="8">
    <source>
        <dbReference type="ARBA" id="ARBA00022737"/>
    </source>
</evidence>
<feature type="compositionally biased region" description="Low complexity" evidence="19">
    <location>
        <begin position="2435"/>
        <end position="2478"/>
    </location>
</feature>
<evidence type="ECO:0000256" key="15">
    <source>
        <dbReference type="ARBA" id="ARBA00023163"/>
    </source>
</evidence>
<feature type="region of interest" description="Disordered" evidence="19">
    <location>
        <begin position="445"/>
        <end position="469"/>
    </location>
</feature>
<dbReference type="STRING" id="195883.A0A482X2H2"/>
<dbReference type="InterPro" id="IPR047219">
    <property type="entry name" value="KMT2A_2B_SET"/>
</dbReference>
<feature type="region of interest" description="Disordered" evidence="19">
    <location>
        <begin position="1256"/>
        <end position="1284"/>
    </location>
</feature>
<dbReference type="InterPro" id="IPR019787">
    <property type="entry name" value="Znf_PHD-finger"/>
</dbReference>
<evidence type="ECO:0000259" key="23">
    <source>
        <dbReference type="PROSITE" id="PS51030"/>
    </source>
</evidence>
<feature type="region of interest" description="Disordered" evidence="19">
    <location>
        <begin position="660"/>
        <end position="703"/>
    </location>
</feature>
<evidence type="ECO:0000256" key="5">
    <source>
        <dbReference type="ARBA" id="ARBA00022679"/>
    </source>
</evidence>
<dbReference type="CDD" id="cd19170">
    <property type="entry name" value="SET_KMT2A_2B"/>
    <property type="match status" value="1"/>
</dbReference>
<feature type="compositionally biased region" description="Basic and acidic residues" evidence="19">
    <location>
        <begin position="2800"/>
        <end position="2823"/>
    </location>
</feature>
<keyword evidence="12" id="KW-0805">Transcription regulation</keyword>
<evidence type="ECO:0000256" key="7">
    <source>
        <dbReference type="ARBA" id="ARBA00022723"/>
    </source>
</evidence>
<dbReference type="FunCoup" id="A0A482X2H2">
    <property type="interactions" value="1281"/>
</dbReference>
<dbReference type="SUPFAM" id="SSF82199">
    <property type="entry name" value="SET domain"/>
    <property type="match status" value="1"/>
</dbReference>
<feature type="region of interest" description="Disordered" evidence="19">
    <location>
        <begin position="1216"/>
        <end position="1237"/>
    </location>
</feature>
<dbReference type="SMART" id="SM00184">
    <property type="entry name" value="RING"/>
    <property type="match status" value="3"/>
</dbReference>
<feature type="region of interest" description="Disordered" evidence="19">
    <location>
        <begin position="112"/>
        <end position="133"/>
    </location>
</feature>
<keyword evidence="7" id="KW-0479">Metal-binding</keyword>
<dbReference type="OrthoDB" id="308383at2759"/>
<dbReference type="CDD" id="cd15508">
    <property type="entry name" value="PHD3_KMT2A_like"/>
    <property type="match status" value="1"/>
</dbReference>
<dbReference type="GO" id="GO:0008270">
    <property type="term" value="F:zinc ion binding"/>
    <property type="evidence" value="ECO:0007669"/>
    <property type="project" value="UniProtKB-KW"/>
</dbReference>
<dbReference type="PROSITE" id="PS51542">
    <property type="entry name" value="FYRN"/>
    <property type="match status" value="1"/>
</dbReference>
<feature type="region of interest" description="Disordered" evidence="19">
    <location>
        <begin position="1"/>
        <end position="30"/>
    </location>
</feature>
<evidence type="ECO:0000256" key="12">
    <source>
        <dbReference type="ARBA" id="ARBA00023015"/>
    </source>
</evidence>
<dbReference type="Pfam" id="PF05964">
    <property type="entry name" value="FYRN"/>
    <property type="match status" value="1"/>
</dbReference>
<dbReference type="EMBL" id="QKKF02019433">
    <property type="protein sequence ID" value="RZF40075.1"/>
    <property type="molecule type" value="Genomic_DNA"/>
</dbReference>
<dbReference type="SMART" id="SM00249">
    <property type="entry name" value="PHD"/>
    <property type="match status" value="4"/>
</dbReference>
<evidence type="ECO:0000256" key="2">
    <source>
        <dbReference type="ARBA" id="ARBA00012183"/>
    </source>
</evidence>
<feature type="compositionally biased region" description="Basic and acidic residues" evidence="19">
    <location>
        <begin position="2952"/>
        <end position="2965"/>
    </location>
</feature>
<dbReference type="CDD" id="cd15506">
    <property type="entry name" value="PHD1_KMT2A_like"/>
    <property type="match status" value="1"/>
</dbReference>
<keyword evidence="26" id="KW-1185">Reference proteome</keyword>
<feature type="region of interest" description="Disordered" evidence="19">
    <location>
        <begin position="483"/>
        <end position="637"/>
    </location>
</feature>
<dbReference type="PROSITE" id="PS51543">
    <property type="entry name" value="FYRC"/>
    <property type="match status" value="1"/>
</dbReference>
<keyword evidence="5" id="KW-0808">Transferase</keyword>
<name>A0A482X2H2_LAOST</name>
<dbReference type="Pfam" id="PF05965">
    <property type="entry name" value="FYRC"/>
    <property type="match status" value="1"/>
</dbReference>
<dbReference type="EC" id="2.1.1.355" evidence="2"/>
<feature type="domain" description="PHD-type" evidence="20">
    <location>
        <begin position="1010"/>
        <end position="1064"/>
    </location>
</feature>
<feature type="domain" description="PHD-type" evidence="24">
    <location>
        <begin position="1494"/>
        <end position="1602"/>
    </location>
</feature>
<dbReference type="Proteomes" id="UP000291343">
    <property type="component" value="Unassembled WGS sequence"/>
</dbReference>
<feature type="compositionally biased region" description="Basic and acidic residues" evidence="19">
    <location>
        <begin position="1262"/>
        <end position="1284"/>
    </location>
</feature>
<evidence type="ECO:0000256" key="17">
    <source>
        <dbReference type="ARBA" id="ARBA00071661"/>
    </source>
</evidence>
<dbReference type="InterPro" id="IPR011011">
    <property type="entry name" value="Znf_FYVE_PHD"/>
</dbReference>
<feature type="compositionally biased region" description="Polar residues" evidence="19">
    <location>
        <begin position="18"/>
        <end position="30"/>
    </location>
</feature>
<feature type="compositionally biased region" description="Low complexity" evidence="19">
    <location>
        <begin position="614"/>
        <end position="631"/>
    </location>
</feature>
<evidence type="ECO:0000256" key="11">
    <source>
        <dbReference type="ARBA" id="ARBA00022853"/>
    </source>
</evidence>
<keyword evidence="9 18" id="KW-0863">Zinc-finger</keyword>
<evidence type="ECO:0000256" key="9">
    <source>
        <dbReference type="ARBA" id="ARBA00022771"/>
    </source>
</evidence>
<evidence type="ECO:0000313" key="25">
    <source>
        <dbReference type="EMBL" id="RZF40075.1"/>
    </source>
</evidence>
<feature type="compositionally biased region" description="Polar residues" evidence="19">
    <location>
        <begin position="2408"/>
        <end position="2434"/>
    </location>
</feature>
<dbReference type="InterPro" id="IPR003889">
    <property type="entry name" value="FYrich_C"/>
</dbReference>
<keyword evidence="6" id="KW-0949">S-adenosyl-L-methionine</keyword>
<dbReference type="PROSITE" id="PS50280">
    <property type="entry name" value="SET"/>
    <property type="match status" value="1"/>
</dbReference>
<dbReference type="InterPro" id="IPR001965">
    <property type="entry name" value="Znf_PHD"/>
</dbReference>
<dbReference type="InParanoid" id="A0A482X2H2"/>
<keyword evidence="15" id="KW-0804">Transcription</keyword>
<dbReference type="SMART" id="SM00541">
    <property type="entry name" value="FYRN"/>
    <property type="match status" value="1"/>
</dbReference>
<feature type="domain" description="SET" evidence="21">
    <location>
        <begin position="3030"/>
        <end position="3146"/>
    </location>
</feature>
<keyword evidence="14" id="KW-0238">DNA-binding</keyword>
<protein>
    <recommendedName>
        <fullName evidence="17">Histone-lysine N-methyltransferase trithorax</fullName>
        <ecNumber evidence="2">2.1.1.355</ecNumber>
    </recommendedName>
</protein>
<evidence type="ECO:0000259" key="21">
    <source>
        <dbReference type="PROSITE" id="PS50280"/>
    </source>
</evidence>
<feature type="region of interest" description="Disordered" evidence="19">
    <location>
        <begin position="2790"/>
        <end position="2839"/>
    </location>
</feature>
<dbReference type="GO" id="GO:0035097">
    <property type="term" value="C:histone methyltransferase complex"/>
    <property type="evidence" value="ECO:0007669"/>
    <property type="project" value="TreeGrafter"/>
</dbReference>
<feature type="compositionally biased region" description="Basic and acidic residues" evidence="19">
    <location>
        <begin position="532"/>
        <end position="551"/>
    </location>
</feature>
<dbReference type="PANTHER" id="PTHR45838">
    <property type="entry name" value="HISTONE-LYSINE-N-METHYLTRANSFERASE 2 KMT2 FAMILY MEMBER"/>
    <property type="match status" value="1"/>
</dbReference>
<dbReference type="InterPro" id="IPR046341">
    <property type="entry name" value="SET_dom_sf"/>
</dbReference>
<dbReference type="PROSITE" id="PS50868">
    <property type="entry name" value="POST_SET"/>
    <property type="match status" value="1"/>
</dbReference>
<feature type="compositionally biased region" description="Basic and acidic residues" evidence="19">
    <location>
        <begin position="660"/>
        <end position="670"/>
    </location>
</feature>
<dbReference type="InterPro" id="IPR001841">
    <property type="entry name" value="Znf_RING"/>
</dbReference>